<gene>
    <name evidence="3" type="ORF">TRFO_27585</name>
</gene>
<dbReference type="RefSeq" id="XP_068357996.1">
    <property type="nucleotide sequence ID" value="XM_068505648.1"/>
</dbReference>
<evidence type="ECO:0000313" key="4">
    <source>
        <dbReference type="Proteomes" id="UP000179807"/>
    </source>
</evidence>
<dbReference type="EMBL" id="MLAK01000779">
    <property type="protein sequence ID" value="OHT04860.1"/>
    <property type="molecule type" value="Genomic_DNA"/>
</dbReference>
<accession>A0A1J4K563</accession>
<reference evidence="3" key="1">
    <citation type="submission" date="2016-10" db="EMBL/GenBank/DDBJ databases">
        <authorList>
            <person name="Benchimol M."/>
            <person name="Almeida L.G."/>
            <person name="Vasconcelos A.T."/>
            <person name="Perreira-Neves A."/>
            <person name="Rosa I.A."/>
            <person name="Tasca T."/>
            <person name="Bogo M.R."/>
            <person name="de Souza W."/>
        </authorList>
    </citation>
    <scope>NUCLEOTIDE SEQUENCE [LARGE SCALE GENOMIC DNA]</scope>
    <source>
        <strain evidence="3">K</strain>
    </source>
</reference>
<dbReference type="Proteomes" id="UP000179807">
    <property type="component" value="Unassembled WGS sequence"/>
</dbReference>
<dbReference type="AlphaFoldDB" id="A0A1J4K563"/>
<proteinExistence type="predicted"/>
<dbReference type="VEuPathDB" id="TrichDB:TRFO_27585"/>
<feature type="region of interest" description="Disordered" evidence="2">
    <location>
        <begin position="1"/>
        <end position="32"/>
    </location>
</feature>
<dbReference type="PANTHER" id="PTHR47026:SF2">
    <property type="entry name" value="FLAGELLAR ASSOCIATED PROTEIN"/>
    <property type="match status" value="1"/>
</dbReference>
<comment type="caution">
    <text evidence="3">The sequence shown here is derived from an EMBL/GenBank/DDBJ whole genome shotgun (WGS) entry which is preliminary data.</text>
</comment>
<feature type="coiled-coil region" evidence="1">
    <location>
        <begin position="102"/>
        <end position="147"/>
    </location>
</feature>
<sequence>MSSLAMSPKPPKCPPLSRSPQSARCSMKDPMQHIKQAAYDRQPLPTQSVELLEGLIDTLMDERKQALLEGNLRQAIAALRVIDHTKEYLKIAQKRKFQQMQQDEVNKQNEEVRDRIRRFDEETNERISNLKKQLAKARERLIDDMKKDVQEHEMLWQSEPHRRLYNKPSNELRTLRIQVKKLMSVGRFNDAELVCARADALQAKEQRENTYQMQTDYENATKLLNQKIEDEIHTFDLNAQLQIDSLKARRETQRTVYENQIKKVEQRFEVTKDMDKIWNACQRQRIEEEVYGEGWGANKYPKTSRQLGREIAQPDEILLTIPEVQPKLALVKPIPSADYL</sequence>
<evidence type="ECO:0000313" key="3">
    <source>
        <dbReference type="EMBL" id="OHT04860.1"/>
    </source>
</evidence>
<name>A0A1J4K563_9EUKA</name>
<dbReference type="GeneID" id="94840352"/>
<organism evidence="3 4">
    <name type="scientific">Tritrichomonas foetus</name>
    <dbReference type="NCBI Taxonomy" id="1144522"/>
    <lineage>
        <taxon>Eukaryota</taxon>
        <taxon>Metamonada</taxon>
        <taxon>Parabasalia</taxon>
        <taxon>Tritrichomonadida</taxon>
        <taxon>Tritrichomonadidae</taxon>
        <taxon>Tritrichomonas</taxon>
    </lineage>
</organism>
<evidence type="ECO:0000256" key="2">
    <source>
        <dbReference type="SAM" id="MobiDB-lite"/>
    </source>
</evidence>
<dbReference type="PANTHER" id="PTHR47026">
    <property type="entry name" value="PIGMENTOSA GTPASE REGULATOR-LIKE PROTEIN, PUTATIVE-RELATED"/>
    <property type="match status" value="1"/>
</dbReference>
<keyword evidence="1" id="KW-0175">Coiled coil</keyword>
<keyword evidence="4" id="KW-1185">Reference proteome</keyword>
<evidence type="ECO:0000256" key="1">
    <source>
        <dbReference type="SAM" id="Coils"/>
    </source>
</evidence>
<protein>
    <submittedName>
        <fullName evidence="3">Uncharacterized protein</fullName>
    </submittedName>
</protein>